<sequence>MSFEPLCKVEATIKNKSESFLKYLFNRKKAAQA</sequence>
<evidence type="ECO:0000313" key="1">
    <source>
        <dbReference type="EMBL" id="MBX43279.1"/>
    </source>
</evidence>
<organism evidence="1">
    <name type="scientific">Rhizophora mucronata</name>
    <name type="common">Asiatic mangrove</name>
    <dbReference type="NCBI Taxonomy" id="61149"/>
    <lineage>
        <taxon>Eukaryota</taxon>
        <taxon>Viridiplantae</taxon>
        <taxon>Streptophyta</taxon>
        <taxon>Embryophyta</taxon>
        <taxon>Tracheophyta</taxon>
        <taxon>Spermatophyta</taxon>
        <taxon>Magnoliopsida</taxon>
        <taxon>eudicotyledons</taxon>
        <taxon>Gunneridae</taxon>
        <taxon>Pentapetalae</taxon>
        <taxon>rosids</taxon>
        <taxon>fabids</taxon>
        <taxon>Malpighiales</taxon>
        <taxon>Rhizophoraceae</taxon>
        <taxon>Rhizophora</taxon>
    </lineage>
</organism>
<reference evidence="1" key="1">
    <citation type="submission" date="2018-02" db="EMBL/GenBank/DDBJ databases">
        <title>Rhizophora mucronata_Transcriptome.</title>
        <authorList>
            <person name="Meera S.P."/>
            <person name="Sreeshan A."/>
            <person name="Augustine A."/>
        </authorList>
    </citation>
    <scope>NUCLEOTIDE SEQUENCE</scope>
    <source>
        <tissue evidence="1">Leaf</tissue>
    </source>
</reference>
<dbReference type="EMBL" id="GGEC01062795">
    <property type="protein sequence ID" value="MBX43279.1"/>
    <property type="molecule type" value="Transcribed_RNA"/>
</dbReference>
<accession>A0A2P2NLB1</accession>
<protein>
    <submittedName>
        <fullName evidence="1">Uncharacterized protein</fullName>
    </submittedName>
</protein>
<name>A0A2P2NLB1_RHIMU</name>
<proteinExistence type="predicted"/>
<dbReference type="AlphaFoldDB" id="A0A2P2NLB1"/>